<proteinExistence type="predicted"/>
<dbReference type="EMBL" id="LXQA010503649">
    <property type="protein sequence ID" value="MCI55907.1"/>
    <property type="molecule type" value="Genomic_DNA"/>
</dbReference>
<evidence type="ECO:0000313" key="1">
    <source>
        <dbReference type="EMBL" id="MCI55907.1"/>
    </source>
</evidence>
<accession>A0A392T672</accession>
<protein>
    <submittedName>
        <fullName evidence="1">Uncharacterized protein</fullName>
    </submittedName>
</protein>
<comment type="caution">
    <text evidence="1">The sequence shown here is derived from an EMBL/GenBank/DDBJ whole genome shotgun (WGS) entry which is preliminary data.</text>
</comment>
<feature type="non-terminal residue" evidence="1">
    <location>
        <position position="93"/>
    </location>
</feature>
<reference evidence="1 2" key="1">
    <citation type="journal article" date="2018" name="Front. Plant Sci.">
        <title>Red Clover (Trifolium pratense) and Zigzag Clover (T. medium) - A Picture of Genomic Similarities and Differences.</title>
        <authorList>
            <person name="Dluhosova J."/>
            <person name="Istvanek J."/>
            <person name="Nedelnik J."/>
            <person name="Repkova J."/>
        </authorList>
    </citation>
    <scope>NUCLEOTIDE SEQUENCE [LARGE SCALE GENOMIC DNA]</scope>
    <source>
        <strain evidence="2">cv. 10/8</strain>
        <tissue evidence="1">Leaf</tissue>
    </source>
</reference>
<sequence>PLFEDDKYEEPLRAVSMEDVGEFIRKAGGLQFVPFADEDDLMDYAQVDVGRRQCFEEELQRELNQDVPNAPAMESFPALSYDPLMLSDMLWKM</sequence>
<feature type="non-terminal residue" evidence="1">
    <location>
        <position position="1"/>
    </location>
</feature>
<name>A0A392T672_9FABA</name>
<organism evidence="1 2">
    <name type="scientific">Trifolium medium</name>
    <dbReference type="NCBI Taxonomy" id="97028"/>
    <lineage>
        <taxon>Eukaryota</taxon>
        <taxon>Viridiplantae</taxon>
        <taxon>Streptophyta</taxon>
        <taxon>Embryophyta</taxon>
        <taxon>Tracheophyta</taxon>
        <taxon>Spermatophyta</taxon>
        <taxon>Magnoliopsida</taxon>
        <taxon>eudicotyledons</taxon>
        <taxon>Gunneridae</taxon>
        <taxon>Pentapetalae</taxon>
        <taxon>rosids</taxon>
        <taxon>fabids</taxon>
        <taxon>Fabales</taxon>
        <taxon>Fabaceae</taxon>
        <taxon>Papilionoideae</taxon>
        <taxon>50 kb inversion clade</taxon>
        <taxon>NPAAA clade</taxon>
        <taxon>Hologalegina</taxon>
        <taxon>IRL clade</taxon>
        <taxon>Trifolieae</taxon>
        <taxon>Trifolium</taxon>
    </lineage>
</organism>
<dbReference type="Proteomes" id="UP000265520">
    <property type="component" value="Unassembled WGS sequence"/>
</dbReference>
<dbReference type="AlphaFoldDB" id="A0A392T672"/>
<evidence type="ECO:0000313" key="2">
    <source>
        <dbReference type="Proteomes" id="UP000265520"/>
    </source>
</evidence>
<keyword evidence="2" id="KW-1185">Reference proteome</keyword>